<sequence length="248" mass="28847">MMKKAELAFAHYEKGEKYEALLIFKELVKDYPKSEQYGRNLYNIPTIYQEIDSTKMAIEWFMKVLNDKNLDGSEKDHSRGIFETNTNFKHYAAMNIGVIHYNNNNYSDALNFYKLADIKYPYYNTSGTDLKLNKIKLASNISDCYDKLNQTDSAIVVLLPHALTESPKASNYVSQKIIGLVKKYEQENSFFKELDKSINNLEIIDKGIRLNFYGIDVKVYPYFNEKLTKKHLKNTLFYKEINKAGNDG</sequence>
<protein>
    <recommendedName>
        <fullName evidence="3">Tetratricopeptide repeat protein</fullName>
    </recommendedName>
</protein>
<dbReference type="eggNOG" id="ENOG503392J">
    <property type="taxonomic scope" value="Bacteria"/>
</dbReference>
<dbReference type="AlphaFoldDB" id="I4AFN3"/>
<gene>
    <name evidence="1" type="ordered locus">Fleli_0279</name>
</gene>
<dbReference type="EMBL" id="CP003345">
    <property type="protein sequence ID" value="AFM02768.1"/>
    <property type="molecule type" value="Genomic_DNA"/>
</dbReference>
<reference evidence="2" key="1">
    <citation type="submission" date="2012-06" db="EMBL/GenBank/DDBJ databases">
        <title>The complete genome of Flexibacter litoralis DSM 6794.</title>
        <authorList>
            <person name="Lucas S."/>
            <person name="Copeland A."/>
            <person name="Lapidus A."/>
            <person name="Glavina del Rio T."/>
            <person name="Dalin E."/>
            <person name="Tice H."/>
            <person name="Bruce D."/>
            <person name="Goodwin L."/>
            <person name="Pitluck S."/>
            <person name="Peters L."/>
            <person name="Ovchinnikova G."/>
            <person name="Lu M."/>
            <person name="Kyrpides N."/>
            <person name="Mavromatis K."/>
            <person name="Ivanova N."/>
            <person name="Brettin T."/>
            <person name="Detter J.C."/>
            <person name="Han C."/>
            <person name="Larimer F."/>
            <person name="Land M."/>
            <person name="Hauser L."/>
            <person name="Markowitz V."/>
            <person name="Cheng J.-F."/>
            <person name="Hugenholtz P."/>
            <person name="Woyke T."/>
            <person name="Wu D."/>
            <person name="Spring S."/>
            <person name="Lang E."/>
            <person name="Kopitz M."/>
            <person name="Brambilla E."/>
            <person name="Klenk H.-P."/>
            <person name="Eisen J.A."/>
        </authorList>
    </citation>
    <scope>NUCLEOTIDE SEQUENCE [LARGE SCALE GENOMIC DNA]</scope>
    <source>
        <strain evidence="2">ATCC 23117 / DSM 6794 / NBRC 15988 / NCIMB 1366 / Sio-4</strain>
    </source>
</reference>
<dbReference type="InterPro" id="IPR011990">
    <property type="entry name" value="TPR-like_helical_dom_sf"/>
</dbReference>
<proteinExistence type="predicted"/>
<name>I4AFN3_BERLS</name>
<dbReference type="InterPro" id="IPR019734">
    <property type="entry name" value="TPR_rpt"/>
</dbReference>
<dbReference type="Gene3D" id="1.25.40.10">
    <property type="entry name" value="Tetratricopeptide repeat domain"/>
    <property type="match status" value="1"/>
</dbReference>
<evidence type="ECO:0000313" key="1">
    <source>
        <dbReference type="EMBL" id="AFM02768.1"/>
    </source>
</evidence>
<dbReference type="HOGENOM" id="CLU_1118874_0_0_10"/>
<accession>I4AFN3</accession>
<evidence type="ECO:0008006" key="3">
    <source>
        <dbReference type="Google" id="ProtNLM"/>
    </source>
</evidence>
<dbReference type="Proteomes" id="UP000006054">
    <property type="component" value="Chromosome"/>
</dbReference>
<evidence type="ECO:0000313" key="2">
    <source>
        <dbReference type="Proteomes" id="UP000006054"/>
    </source>
</evidence>
<dbReference type="KEGG" id="fli:Fleli_0279"/>
<dbReference type="SUPFAM" id="SSF48452">
    <property type="entry name" value="TPR-like"/>
    <property type="match status" value="1"/>
</dbReference>
<keyword evidence="2" id="KW-1185">Reference proteome</keyword>
<dbReference type="Pfam" id="PF13174">
    <property type="entry name" value="TPR_6"/>
    <property type="match status" value="1"/>
</dbReference>
<organism evidence="1 2">
    <name type="scientific">Bernardetia litoralis (strain ATCC 23117 / DSM 6794 / NBRC 15988 / NCIMB 1366 / Fx l1 / Sio-4)</name>
    <name type="common">Flexibacter litoralis</name>
    <dbReference type="NCBI Taxonomy" id="880071"/>
    <lineage>
        <taxon>Bacteria</taxon>
        <taxon>Pseudomonadati</taxon>
        <taxon>Bacteroidota</taxon>
        <taxon>Cytophagia</taxon>
        <taxon>Cytophagales</taxon>
        <taxon>Bernardetiaceae</taxon>
        <taxon>Bernardetia</taxon>
    </lineage>
</organism>